<comment type="caution">
    <text evidence="2">The sequence shown here is derived from an EMBL/GenBank/DDBJ whole genome shotgun (WGS) entry which is preliminary data.</text>
</comment>
<evidence type="ECO:0000313" key="3">
    <source>
        <dbReference type="EMBL" id="RML98458.1"/>
    </source>
</evidence>
<evidence type="ECO:0000313" key="5">
    <source>
        <dbReference type="Proteomes" id="UP000050490"/>
    </source>
</evidence>
<reference evidence="6 7" key="2">
    <citation type="submission" date="2018-08" db="EMBL/GenBank/DDBJ databases">
        <title>Recombination of ecologically and evolutionarily significant loci maintains genetic cohesion in the Pseudomonas syringae species complex.</title>
        <authorList>
            <person name="Dillon M."/>
            <person name="Thakur S."/>
            <person name="Almeida R.N.D."/>
            <person name="Weir B.S."/>
            <person name="Guttman D.S."/>
        </authorList>
    </citation>
    <scope>NUCLEOTIDE SEQUENCE [LARGE SCALE GENOMIC DNA]</scope>
    <source>
        <strain evidence="4 7">ICMP 4316</strain>
        <strain evidence="3 6">ICMP 8636</strain>
    </source>
</reference>
<name>A0A0P9RG77_PSEA0</name>
<evidence type="ECO:0000313" key="4">
    <source>
        <dbReference type="EMBL" id="RMO48109.1"/>
    </source>
</evidence>
<evidence type="ECO:0000259" key="1">
    <source>
        <dbReference type="Pfam" id="PF10088"/>
    </source>
</evidence>
<dbReference type="EMBL" id="RBOA01000316">
    <property type="protein sequence ID" value="RML98458.1"/>
    <property type="molecule type" value="Genomic_DNA"/>
</dbReference>
<dbReference type="PATRIC" id="fig|129137.4.peg.4945"/>
<dbReference type="AlphaFoldDB" id="A0A0P9RG77"/>
<accession>A0A0P9RG77</accession>
<dbReference type="InterPro" id="IPR018760">
    <property type="entry name" value="DUF2326"/>
</dbReference>
<evidence type="ECO:0000313" key="6">
    <source>
        <dbReference type="Proteomes" id="UP000272627"/>
    </source>
</evidence>
<dbReference type="EMBL" id="LJQI01000238">
    <property type="protein sequence ID" value="KPX27453.1"/>
    <property type="molecule type" value="Genomic_DNA"/>
</dbReference>
<dbReference type="Pfam" id="PF10088">
    <property type="entry name" value="DUF2326"/>
    <property type="match status" value="1"/>
</dbReference>
<protein>
    <recommendedName>
        <fullName evidence="1">DUF2326 domain-containing protein</fullName>
    </recommendedName>
</protein>
<organism evidence="2 5">
    <name type="scientific">Pseudomonas amygdali pv. eriobotryae</name>
    <dbReference type="NCBI Taxonomy" id="129137"/>
    <lineage>
        <taxon>Bacteria</taxon>
        <taxon>Pseudomonadati</taxon>
        <taxon>Pseudomonadota</taxon>
        <taxon>Gammaproteobacteria</taxon>
        <taxon>Pseudomonadales</taxon>
        <taxon>Pseudomonadaceae</taxon>
        <taxon>Pseudomonas</taxon>
        <taxon>Pseudomonas amygdali</taxon>
    </lineage>
</organism>
<evidence type="ECO:0000313" key="2">
    <source>
        <dbReference type="EMBL" id="KPX27453.1"/>
    </source>
</evidence>
<proteinExistence type="predicted"/>
<dbReference type="Proteomes" id="UP000275613">
    <property type="component" value="Unassembled WGS sequence"/>
</dbReference>
<feature type="domain" description="DUF2326" evidence="1">
    <location>
        <begin position="470"/>
        <end position="611"/>
    </location>
</feature>
<reference evidence="2 5" key="1">
    <citation type="submission" date="2015-09" db="EMBL/GenBank/DDBJ databases">
        <title>Genome announcement of multiple Pseudomonas syringae strains.</title>
        <authorList>
            <person name="Thakur S."/>
            <person name="Wang P.W."/>
            <person name="Gong Y."/>
            <person name="Weir B.S."/>
            <person name="Guttman D.S."/>
        </authorList>
    </citation>
    <scope>NUCLEOTIDE SEQUENCE [LARGE SCALE GENOMIC DNA]</scope>
    <source>
        <strain evidence="2 5">ICMP4455</strain>
    </source>
</reference>
<evidence type="ECO:0000313" key="7">
    <source>
        <dbReference type="Proteomes" id="UP000275613"/>
    </source>
</evidence>
<gene>
    <name evidence="2" type="ORF">ALO70_102383</name>
    <name evidence="4" type="ORF">ALQ39_102759</name>
    <name evidence="3" type="ORF">ALQ86_102528</name>
</gene>
<dbReference type="Proteomes" id="UP000050490">
    <property type="component" value="Unassembled WGS sequence"/>
</dbReference>
<dbReference type="Proteomes" id="UP000272627">
    <property type="component" value="Unassembled WGS sequence"/>
</dbReference>
<dbReference type="EMBL" id="RBPV01000548">
    <property type="protein sequence ID" value="RMO48109.1"/>
    <property type="molecule type" value="Genomic_DNA"/>
</dbReference>
<sequence length="613" mass="70565">MSIAGRRTLWSMWGQMRLSKLYCDKPDAFGPVDFVSGLNVVMAEIRLPENRNKDTHNLGKTTLGRLLDFGLLAGKDPKFFLFKHMGLFENFVFFIEIELEDASFVTIRRSVKDATRICFKRHEAGHQDFSSLSLAEWDHQNVPFDRARALLDGLLDWRAIKPFSYRKALGYLLRSQEDFREVFQLRRFASKHADWKPFLAHMLGFNAKIIIEHYEKEQERTKKEEVAQTIKKELGGSVEDSSKIEGMLLLKQKDAEKKQQLLDSFDFRENDKDRTKTLIDVVDEGIAELNARRYSLNQNRKKIQSSLGEDQILFKPEEAERLFLEAGVLFQGQVKKDFQQLIAFNRAITEERRGYLKEEFVEIERELKDVNSQLDALGEKRSGMLSFLSATDVFNKYKELSGEMIGLRADISLLESQRGHLHRLQELRTEIRGLIEKCGHLQAQIEADVEMQNSDPKSLFSTIRVFFSEIVEEVIDRKALLSVAPNQAGHLEFKAEILDGSGNATSADLGHTYRKLLCVAFDLAVVRAHLDEKFPLFVYHDGVLESLDDRKKENLLTVIRRYSDLGLQPIITLIDSDLPARTEDQSPIFSSDEIIVLLHDEGDQGRLFKLRGW</sequence>